<dbReference type="InterPro" id="IPR006141">
    <property type="entry name" value="Intein_N"/>
</dbReference>
<reference evidence="9" key="1">
    <citation type="journal article" date="2015" name="Nature">
        <title>Complex archaea that bridge the gap between prokaryotes and eukaryotes.</title>
        <authorList>
            <person name="Spang A."/>
            <person name="Saw J.H."/>
            <person name="Jorgensen S.L."/>
            <person name="Zaremba-Niedzwiedzka K."/>
            <person name="Martijn J."/>
            <person name="Lind A.E."/>
            <person name="van Eijk R."/>
            <person name="Schleper C."/>
            <person name="Guy L."/>
            <person name="Ettema T.J."/>
        </authorList>
    </citation>
    <scope>NUCLEOTIDE SEQUENCE</scope>
</reference>
<dbReference type="GO" id="GO:0051539">
    <property type="term" value="F:4 iron, 4 sulfur cluster binding"/>
    <property type="evidence" value="ECO:0007669"/>
    <property type="project" value="UniProtKB-KW"/>
</dbReference>
<dbReference type="InterPro" id="IPR005122">
    <property type="entry name" value="Uracil-DNA_glycosylase-like"/>
</dbReference>
<evidence type="ECO:0000256" key="6">
    <source>
        <dbReference type="ARBA" id="ARBA00023014"/>
    </source>
</evidence>
<evidence type="ECO:0000256" key="1">
    <source>
        <dbReference type="ARBA" id="ARBA00022485"/>
    </source>
</evidence>
<comment type="caution">
    <text evidence="9">The sequence shown here is derived from an EMBL/GenBank/DDBJ whole genome shotgun (WGS) entry which is preliminary data.</text>
</comment>
<dbReference type="Pfam" id="PF03167">
    <property type="entry name" value="UDG"/>
    <property type="match status" value="1"/>
</dbReference>
<dbReference type="GO" id="GO:0006281">
    <property type="term" value="P:DNA repair"/>
    <property type="evidence" value="ECO:0007669"/>
    <property type="project" value="UniProtKB-KW"/>
</dbReference>
<keyword evidence="5" id="KW-0408">Iron</keyword>
<dbReference type="EMBL" id="LAZR01003519">
    <property type="protein sequence ID" value="KKN17451.1"/>
    <property type="molecule type" value="Genomic_DNA"/>
</dbReference>
<evidence type="ECO:0000256" key="5">
    <source>
        <dbReference type="ARBA" id="ARBA00023004"/>
    </source>
</evidence>
<dbReference type="AlphaFoldDB" id="A0A0F9QWD4"/>
<organism evidence="9">
    <name type="scientific">marine sediment metagenome</name>
    <dbReference type="NCBI Taxonomy" id="412755"/>
    <lineage>
        <taxon>unclassified sequences</taxon>
        <taxon>metagenomes</taxon>
        <taxon>ecological metagenomes</taxon>
    </lineage>
</organism>
<dbReference type="SUPFAM" id="SSF51294">
    <property type="entry name" value="Hedgehog/intein (Hint) domain"/>
    <property type="match status" value="1"/>
</dbReference>
<dbReference type="Gene3D" id="3.40.470.10">
    <property type="entry name" value="Uracil-DNA glycosylase-like domain"/>
    <property type="match status" value="1"/>
</dbReference>
<evidence type="ECO:0000313" key="9">
    <source>
        <dbReference type="EMBL" id="KKN17451.1"/>
    </source>
</evidence>
<sequence>MKTTDELRAQLATTSSPTTKKVILTQISRAKLTEEEESLRHQIRKCRRCGLNRTRSHAVPFSGPTRGRADLMIVGEAPGASEDSKGIPFVGASGKLLDLALSQAGTKRDQCFVANTLCCVEGSAIVSSPSSIHKGFRRWYVGPLVTIETMNGIRLSVTPNHPVLTDGGWVSASEVKHGFNLVSKGDGQLRMISPNPDPQHPPSSFKELFSLLSSLGVSQRAVGGVMDFHGDGHNTDVDVVRTNGLLKGGLKIANHSGYSQLKCSCENPIGFQSRSPFGHPSDSFLRTNSSLGSMTGFKSLVNPLFLSHVGPSYIESFSEGTSPDSFAVEKSIDRGFGNIPDLSNLSSAFPFAIKLDKVISINRRQ</sequence>
<keyword evidence="4" id="KW-0378">Hydrolase</keyword>
<dbReference type="PROSITE" id="PS50817">
    <property type="entry name" value="INTEIN_N_TER"/>
    <property type="match status" value="1"/>
</dbReference>
<feature type="domain" description="Uracil-DNA glycosylase-like" evidence="8">
    <location>
        <begin position="68"/>
        <end position="131"/>
    </location>
</feature>
<gene>
    <name evidence="9" type="ORF">LCGC14_0965800</name>
</gene>
<keyword evidence="2" id="KW-0479">Metal-binding</keyword>
<evidence type="ECO:0000256" key="2">
    <source>
        <dbReference type="ARBA" id="ARBA00022723"/>
    </source>
</evidence>
<dbReference type="InterPro" id="IPR036844">
    <property type="entry name" value="Hint_dom_sf"/>
</dbReference>
<keyword evidence="3" id="KW-0227">DNA damage</keyword>
<dbReference type="PANTHER" id="PTHR33693">
    <property type="entry name" value="TYPE-5 URACIL-DNA GLYCOSYLASE"/>
    <property type="match status" value="1"/>
</dbReference>
<name>A0A0F9QWD4_9ZZZZ</name>
<keyword evidence="1" id="KW-0004">4Fe-4S</keyword>
<accession>A0A0F9QWD4</accession>
<proteinExistence type="predicted"/>
<dbReference type="GO" id="GO:0016539">
    <property type="term" value="P:intein-mediated protein splicing"/>
    <property type="evidence" value="ECO:0007669"/>
    <property type="project" value="InterPro"/>
</dbReference>
<evidence type="ECO:0000256" key="4">
    <source>
        <dbReference type="ARBA" id="ARBA00022801"/>
    </source>
</evidence>
<keyword evidence="6" id="KW-0411">Iron-sulfur</keyword>
<protein>
    <recommendedName>
        <fullName evidence="8">Uracil-DNA glycosylase-like domain-containing protein</fullName>
    </recommendedName>
</protein>
<dbReference type="CDD" id="cd00081">
    <property type="entry name" value="Hint"/>
    <property type="match status" value="1"/>
</dbReference>
<evidence type="ECO:0000256" key="3">
    <source>
        <dbReference type="ARBA" id="ARBA00022763"/>
    </source>
</evidence>
<evidence type="ECO:0000259" key="8">
    <source>
        <dbReference type="Pfam" id="PF03167"/>
    </source>
</evidence>
<dbReference type="InterPro" id="IPR051536">
    <property type="entry name" value="UDG_Type-4/5"/>
</dbReference>
<dbReference type="PANTHER" id="PTHR33693:SF1">
    <property type="entry name" value="TYPE-4 URACIL-DNA GLYCOSYLASE"/>
    <property type="match status" value="1"/>
</dbReference>
<dbReference type="SUPFAM" id="SSF52141">
    <property type="entry name" value="Uracil-DNA glycosylase-like"/>
    <property type="match status" value="1"/>
</dbReference>
<feature type="non-terminal residue" evidence="9">
    <location>
        <position position="365"/>
    </location>
</feature>
<evidence type="ECO:0000256" key="7">
    <source>
        <dbReference type="ARBA" id="ARBA00023204"/>
    </source>
</evidence>
<dbReference type="GO" id="GO:0097506">
    <property type="term" value="F:deaminated base DNA N-glycosylase activity"/>
    <property type="evidence" value="ECO:0007669"/>
    <property type="project" value="UniProtKB-ARBA"/>
</dbReference>
<dbReference type="GO" id="GO:0046872">
    <property type="term" value="F:metal ion binding"/>
    <property type="evidence" value="ECO:0007669"/>
    <property type="project" value="UniProtKB-KW"/>
</dbReference>
<dbReference type="InterPro" id="IPR036895">
    <property type="entry name" value="Uracil-DNA_glycosylase-like_sf"/>
</dbReference>
<keyword evidence="7" id="KW-0234">DNA repair</keyword>